<reference evidence="2" key="1">
    <citation type="submission" date="2015-07" db="EMBL/GenBank/DDBJ databases">
        <authorList>
            <person name="Rodrigo-Torres Lidia"/>
            <person name="Arahal R.David."/>
        </authorList>
    </citation>
    <scope>NUCLEOTIDE SEQUENCE [LARGE SCALE GENOMIC DNA]</scope>
    <source>
        <strain evidence="2">CECT 5096</strain>
    </source>
</reference>
<keyword evidence="2" id="KW-1185">Reference proteome</keyword>
<protein>
    <submittedName>
        <fullName evidence="1">Uncharacterized protein</fullName>
    </submittedName>
</protein>
<accession>A0A0M7AQ23</accession>
<dbReference type="Proteomes" id="UP000049983">
    <property type="component" value="Unassembled WGS sequence"/>
</dbReference>
<sequence length="47" mass="5063">MIRQTLMNPATHGTTSPLPQTLALPASLGIHKGFGTSFQTKLKIDQN</sequence>
<gene>
    <name evidence="1" type="ORF">LA5096_04966</name>
</gene>
<dbReference type="AlphaFoldDB" id="A0A0M7AQ23"/>
<evidence type="ECO:0000313" key="2">
    <source>
        <dbReference type="Proteomes" id="UP000049983"/>
    </source>
</evidence>
<dbReference type="STRING" id="311410.LA5095_03684"/>
<name>A0A0M7AQ23_9HYPH</name>
<dbReference type="RefSeq" id="WP_158510407.1">
    <property type="nucleotide sequence ID" value="NZ_CANKXR010000004.1"/>
</dbReference>
<organism evidence="1 2">
    <name type="scientific">Roseibium album</name>
    <dbReference type="NCBI Taxonomy" id="311410"/>
    <lineage>
        <taxon>Bacteria</taxon>
        <taxon>Pseudomonadati</taxon>
        <taxon>Pseudomonadota</taxon>
        <taxon>Alphaproteobacteria</taxon>
        <taxon>Hyphomicrobiales</taxon>
        <taxon>Stappiaceae</taxon>
        <taxon>Roseibium</taxon>
    </lineage>
</organism>
<dbReference type="GeneID" id="97673655"/>
<evidence type="ECO:0000313" key="1">
    <source>
        <dbReference type="EMBL" id="CTQ76999.1"/>
    </source>
</evidence>
<proteinExistence type="predicted"/>
<dbReference type="EMBL" id="CXWC01000013">
    <property type="protein sequence ID" value="CTQ76999.1"/>
    <property type="molecule type" value="Genomic_DNA"/>
</dbReference>